<dbReference type="InterPro" id="IPR005624">
    <property type="entry name" value="PduO/GlcC-like"/>
</dbReference>
<proteinExistence type="predicted"/>
<dbReference type="InterPro" id="IPR038084">
    <property type="entry name" value="PduO/GlcC-like_sf"/>
</dbReference>
<organism evidence="2 3">
    <name type="scientific">Sulfuriferula multivorans</name>
    <dbReference type="NCBI Taxonomy" id="1559896"/>
    <lineage>
        <taxon>Bacteria</taxon>
        <taxon>Pseudomonadati</taxon>
        <taxon>Pseudomonadota</taxon>
        <taxon>Betaproteobacteria</taxon>
        <taxon>Nitrosomonadales</taxon>
        <taxon>Sulfuricellaceae</taxon>
        <taxon>Sulfuriferula</taxon>
    </lineage>
</organism>
<protein>
    <submittedName>
        <fullName evidence="2">Heme-binding protein</fullName>
    </submittedName>
</protein>
<dbReference type="Gene3D" id="3.30.450.150">
    <property type="entry name" value="Haem-degrading domain"/>
    <property type="match status" value="1"/>
</dbReference>
<dbReference type="Proteomes" id="UP000483432">
    <property type="component" value="Unassembled WGS sequence"/>
</dbReference>
<evidence type="ECO:0000313" key="2">
    <source>
        <dbReference type="EMBL" id="NDP48012.1"/>
    </source>
</evidence>
<evidence type="ECO:0000313" key="3">
    <source>
        <dbReference type="Proteomes" id="UP000483432"/>
    </source>
</evidence>
<dbReference type="Pfam" id="PF03928">
    <property type="entry name" value="HbpS-like"/>
    <property type="match status" value="1"/>
</dbReference>
<name>A0A7C9KAQ5_9PROT</name>
<dbReference type="PANTHER" id="PTHR34309">
    <property type="entry name" value="SLR1406 PROTEIN"/>
    <property type="match status" value="1"/>
</dbReference>
<sequence>MNKLTSTTVFATLLLASLPAAAVDVMPVKQIGLEMARDIAMATVEACRKDGYNVSAVVLDRAGNVQVALRDTLAARHTLEIAERKAGMTIMSGIDSGAFRAARGDIRPELNHMSGLIVMDGALPIRAAGSLIGAVGVSGAPGGEKDAACAAAALKKLEERLEFAQ</sequence>
<accession>A0A7C9KAQ5</accession>
<gene>
    <name evidence="2" type="ORF">GZ085_06380</name>
</gene>
<comment type="caution">
    <text evidence="2">The sequence shown here is derived from an EMBL/GenBank/DDBJ whole genome shotgun (WGS) entry which is preliminary data.</text>
</comment>
<dbReference type="AlphaFoldDB" id="A0A7C9KAQ5"/>
<feature type="signal peptide" evidence="1">
    <location>
        <begin position="1"/>
        <end position="22"/>
    </location>
</feature>
<dbReference type="EMBL" id="JAAFGW010000073">
    <property type="protein sequence ID" value="NDP48012.1"/>
    <property type="molecule type" value="Genomic_DNA"/>
</dbReference>
<reference evidence="2 3" key="1">
    <citation type="submission" date="2019-09" db="EMBL/GenBank/DDBJ databases">
        <title>H2 Metabolism Revealed by Metagenomic Analysis in Subglacial Sediment of East Antarctica.</title>
        <authorList>
            <person name="Yang Z."/>
            <person name="Zhang Y."/>
            <person name="Lv Y."/>
            <person name="Yan W."/>
            <person name="Xiao X."/>
            <person name="Sun B."/>
            <person name="Ma H."/>
        </authorList>
    </citation>
    <scope>NUCLEOTIDE SEQUENCE [LARGE SCALE GENOMIC DNA]</scope>
    <source>
        <strain evidence="2">Bin2_2</strain>
    </source>
</reference>
<dbReference type="SUPFAM" id="SSF143744">
    <property type="entry name" value="GlcG-like"/>
    <property type="match status" value="1"/>
</dbReference>
<keyword evidence="1" id="KW-0732">Signal</keyword>
<evidence type="ECO:0000256" key="1">
    <source>
        <dbReference type="SAM" id="SignalP"/>
    </source>
</evidence>
<feature type="chain" id="PRO_5028912245" evidence="1">
    <location>
        <begin position="23"/>
        <end position="165"/>
    </location>
</feature>
<dbReference type="InterPro" id="IPR052517">
    <property type="entry name" value="GlcG_carb_metab_protein"/>
</dbReference>
<dbReference type="PANTHER" id="PTHR34309:SF10">
    <property type="entry name" value="SLR1406 PROTEIN"/>
    <property type="match status" value="1"/>
</dbReference>